<evidence type="ECO:0000256" key="1">
    <source>
        <dbReference type="SAM" id="MobiDB-lite"/>
    </source>
</evidence>
<protein>
    <submittedName>
        <fullName evidence="2">Uncharacterized protein</fullName>
    </submittedName>
</protein>
<dbReference type="KEGG" id="ftj:FTUN_1281"/>
<dbReference type="AlphaFoldDB" id="A0A6M5YKA8"/>
<organism evidence="2 3">
    <name type="scientific">Frigoriglobus tundricola</name>
    <dbReference type="NCBI Taxonomy" id="2774151"/>
    <lineage>
        <taxon>Bacteria</taxon>
        <taxon>Pseudomonadati</taxon>
        <taxon>Planctomycetota</taxon>
        <taxon>Planctomycetia</taxon>
        <taxon>Gemmatales</taxon>
        <taxon>Gemmataceae</taxon>
        <taxon>Frigoriglobus</taxon>
    </lineage>
</organism>
<feature type="compositionally biased region" description="Basic and acidic residues" evidence="1">
    <location>
        <begin position="33"/>
        <end position="48"/>
    </location>
</feature>
<dbReference type="Proteomes" id="UP000503447">
    <property type="component" value="Chromosome"/>
</dbReference>
<feature type="region of interest" description="Disordered" evidence="1">
    <location>
        <begin position="33"/>
        <end position="56"/>
    </location>
</feature>
<accession>A0A6M5YKA8</accession>
<evidence type="ECO:0000313" key="3">
    <source>
        <dbReference type="Proteomes" id="UP000503447"/>
    </source>
</evidence>
<gene>
    <name evidence="2" type="ORF">FTUN_1281</name>
</gene>
<reference evidence="3" key="1">
    <citation type="submission" date="2020-05" db="EMBL/GenBank/DDBJ databases">
        <title>Frigoriglobus tundricola gen. nov., sp. nov., a psychrotolerant cellulolytic planctomycete of the family Gemmataceae with two divergent copies of 16S rRNA gene.</title>
        <authorList>
            <person name="Kulichevskaya I.S."/>
            <person name="Ivanova A.A."/>
            <person name="Naumoff D.G."/>
            <person name="Beletsky A.V."/>
            <person name="Rijpstra W.I.C."/>
            <person name="Sinninghe Damste J.S."/>
            <person name="Mardanov A.V."/>
            <person name="Ravin N.V."/>
            <person name="Dedysh S.N."/>
        </authorList>
    </citation>
    <scope>NUCLEOTIDE SEQUENCE [LARGE SCALE GENOMIC DNA]</scope>
    <source>
        <strain evidence="3">PL17</strain>
    </source>
</reference>
<keyword evidence="3" id="KW-1185">Reference proteome</keyword>
<dbReference type="EMBL" id="CP053452">
    <property type="protein sequence ID" value="QJW93770.1"/>
    <property type="molecule type" value="Genomic_DNA"/>
</dbReference>
<sequence>MKWNAVYGAVGSPIPTQKWPCGIVRSPGWANRERVSSDQRTGHVHPLEHQLVQRRQ</sequence>
<evidence type="ECO:0000313" key="2">
    <source>
        <dbReference type="EMBL" id="QJW93770.1"/>
    </source>
</evidence>
<name>A0A6M5YKA8_9BACT</name>
<proteinExistence type="predicted"/>